<name>A0ACB0J4F9_TRIPR</name>
<organism evidence="1 2">
    <name type="scientific">Trifolium pratense</name>
    <name type="common">Red clover</name>
    <dbReference type="NCBI Taxonomy" id="57577"/>
    <lineage>
        <taxon>Eukaryota</taxon>
        <taxon>Viridiplantae</taxon>
        <taxon>Streptophyta</taxon>
        <taxon>Embryophyta</taxon>
        <taxon>Tracheophyta</taxon>
        <taxon>Spermatophyta</taxon>
        <taxon>Magnoliopsida</taxon>
        <taxon>eudicotyledons</taxon>
        <taxon>Gunneridae</taxon>
        <taxon>Pentapetalae</taxon>
        <taxon>rosids</taxon>
        <taxon>fabids</taxon>
        <taxon>Fabales</taxon>
        <taxon>Fabaceae</taxon>
        <taxon>Papilionoideae</taxon>
        <taxon>50 kb inversion clade</taxon>
        <taxon>NPAAA clade</taxon>
        <taxon>Hologalegina</taxon>
        <taxon>IRL clade</taxon>
        <taxon>Trifolieae</taxon>
        <taxon>Trifolium</taxon>
    </lineage>
</organism>
<evidence type="ECO:0000313" key="1">
    <source>
        <dbReference type="EMBL" id="CAJ2639031.1"/>
    </source>
</evidence>
<keyword evidence="2" id="KW-1185">Reference proteome</keyword>
<reference evidence="1" key="1">
    <citation type="submission" date="2023-10" db="EMBL/GenBank/DDBJ databases">
        <authorList>
            <person name="Rodriguez Cubillos JULIANA M."/>
            <person name="De Vega J."/>
        </authorList>
    </citation>
    <scope>NUCLEOTIDE SEQUENCE</scope>
</reference>
<evidence type="ECO:0000313" key="2">
    <source>
        <dbReference type="Proteomes" id="UP001177021"/>
    </source>
</evidence>
<comment type="caution">
    <text evidence="1">The sequence shown here is derived from an EMBL/GenBank/DDBJ whole genome shotgun (WGS) entry which is preliminary data.</text>
</comment>
<protein>
    <submittedName>
        <fullName evidence="1">Uncharacterized protein</fullName>
    </submittedName>
</protein>
<dbReference type="Proteomes" id="UP001177021">
    <property type="component" value="Unassembled WGS sequence"/>
</dbReference>
<dbReference type="EMBL" id="CASHSV030000024">
    <property type="protein sequence ID" value="CAJ2639031.1"/>
    <property type="molecule type" value="Genomic_DNA"/>
</dbReference>
<gene>
    <name evidence="1" type="ORF">MILVUS5_LOCUS9126</name>
</gene>
<accession>A0ACB0J4F9</accession>
<proteinExistence type="predicted"/>
<sequence length="376" mass="42536">MSCNASIVSRKARLQALLMKRGTHGHNREKNEDRLSDLPDGVLHHILSFSDAKQAVQSCILSKRWKNLWKTLPTLKLTSRQFTTRRAFTKFVSHILSHRDASTSLYTFDFHRAGFIAPQLLKRILKYAFSHNVQQLQINTSCRDLIFLPSFVSCHTLTSLNLCFNLYGVRTVFPNSLNLPALTNLCLQYFIFYVNDDGHVDPFSTLNRLNSLNIYHCMVRGNQTLCISNATLADLKINDDSYDGRMKFFELSTPSLCTFVYCGTPYQKLCGNLSNLSSVKHVEIIVAYCCNYKPKNTSLVLLNWLIELPNAESLTISLTTLKVLSLVPDLLKVEFPSLYCLKSLKVVKDPSSASIPEEIVNFLIQNAPSAKVDTLP</sequence>